<dbReference type="Proteomes" id="UP000530514">
    <property type="component" value="Unassembled WGS sequence"/>
</dbReference>
<evidence type="ECO:0000313" key="3">
    <source>
        <dbReference type="EMBL" id="MBA4543374.1"/>
    </source>
</evidence>
<dbReference type="PANTHER" id="PTHR39159:SF1">
    <property type="entry name" value="UPF0374 PROTEIN YGAC"/>
    <property type="match status" value="1"/>
</dbReference>
<dbReference type="Pfam" id="PF04167">
    <property type="entry name" value="DUF402"/>
    <property type="match status" value="1"/>
</dbReference>
<accession>A0A7W2AJ38</accession>
<dbReference type="PANTHER" id="PTHR39159">
    <property type="match status" value="1"/>
</dbReference>
<keyword evidence="1" id="KW-0378">Hydrolase</keyword>
<dbReference type="AlphaFoldDB" id="A0A7W2AJ38"/>
<evidence type="ECO:0000256" key="1">
    <source>
        <dbReference type="ARBA" id="ARBA00022801"/>
    </source>
</evidence>
<evidence type="ECO:0000313" key="4">
    <source>
        <dbReference type="Proteomes" id="UP000530514"/>
    </source>
</evidence>
<reference evidence="3 4" key="1">
    <citation type="submission" date="2020-07" db="EMBL/GenBank/DDBJ databases">
        <authorList>
            <person name="Feng H."/>
        </authorList>
    </citation>
    <scope>NUCLEOTIDE SEQUENCE [LARGE SCALE GENOMIC DNA]</scope>
    <source>
        <strain evidence="4">s-11</strain>
    </source>
</reference>
<dbReference type="Gene3D" id="2.40.380.10">
    <property type="entry name" value="FomD-like"/>
    <property type="match status" value="1"/>
</dbReference>
<dbReference type="GO" id="GO:0016787">
    <property type="term" value="F:hydrolase activity"/>
    <property type="evidence" value="ECO:0007669"/>
    <property type="project" value="UniProtKB-KW"/>
</dbReference>
<keyword evidence="4" id="KW-1185">Reference proteome</keyword>
<proteinExistence type="predicted"/>
<dbReference type="InterPro" id="IPR007295">
    <property type="entry name" value="DUF402"/>
</dbReference>
<dbReference type="OrthoDB" id="1645325at2"/>
<dbReference type="InterPro" id="IPR050212">
    <property type="entry name" value="Ntdp-like"/>
</dbReference>
<name>A0A7W2AJ38_9BACL</name>
<protein>
    <submittedName>
        <fullName evidence="3">DUF402 domain-containing protein</fullName>
    </submittedName>
</protein>
<evidence type="ECO:0000259" key="2">
    <source>
        <dbReference type="Pfam" id="PF04167"/>
    </source>
</evidence>
<feature type="domain" description="DUF402" evidence="2">
    <location>
        <begin position="21"/>
        <end position="156"/>
    </location>
</feature>
<dbReference type="SUPFAM" id="SSF159234">
    <property type="entry name" value="FomD-like"/>
    <property type="match status" value="1"/>
</dbReference>
<sequence>MIPKKGDTIRIESLKYGNLMHRAWKKSVILLPGEPLVLANYNAKVVEKNGVEWDFPGLAICLFSKRDWFHTVILYDDQFRLKEYYCNIASPYWWDEAGKTLCYIDYDWDLIVKPDWHYQWVDGDEFEANRLHYGYPQTVVDSVNRAKQELEGRVLRQEEPFSPEFAPFWYHQYLMLKTEAG</sequence>
<dbReference type="EMBL" id="JACEIP010000015">
    <property type="protein sequence ID" value="MBA4543374.1"/>
    <property type="molecule type" value="Genomic_DNA"/>
</dbReference>
<comment type="caution">
    <text evidence="3">The sequence shown here is derived from an EMBL/GenBank/DDBJ whole genome shotgun (WGS) entry which is preliminary data.</text>
</comment>
<gene>
    <name evidence="3" type="ORF">H1164_10750</name>
</gene>
<dbReference type="RefSeq" id="WP_033101344.1">
    <property type="nucleotide sequence ID" value="NZ_JACEIP010000015.1"/>
</dbReference>
<organism evidence="3 4">
    <name type="scientific">Thermoactinomyces daqus</name>
    <dbReference type="NCBI Taxonomy" id="1329516"/>
    <lineage>
        <taxon>Bacteria</taxon>
        <taxon>Bacillati</taxon>
        <taxon>Bacillota</taxon>
        <taxon>Bacilli</taxon>
        <taxon>Bacillales</taxon>
        <taxon>Thermoactinomycetaceae</taxon>
        <taxon>Thermoactinomyces</taxon>
    </lineage>
</organism>
<dbReference type="InterPro" id="IPR035930">
    <property type="entry name" value="FomD-like_sf"/>
</dbReference>